<sequence>MNFEKFSKVYPEYRYVFAGDSGQADALTAQKMITSEPAGEAARVITTFIHDLRESDADVKSVSPAFRSLKPDIVIRKTSPQAGELSYSGTTSMRR</sequence>
<keyword evidence="2" id="KW-1185">Reference proteome</keyword>
<accession>A0A0M2UUC9</accession>
<evidence type="ECO:0000313" key="2">
    <source>
        <dbReference type="Proteomes" id="UP000034954"/>
    </source>
</evidence>
<organism evidence="1 2">
    <name type="scientific">Candidatus Brocadia fulgida</name>
    <dbReference type="NCBI Taxonomy" id="380242"/>
    <lineage>
        <taxon>Bacteria</taxon>
        <taxon>Pseudomonadati</taxon>
        <taxon>Planctomycetota</taxon>
        <taxon>Candidatus Brocadiia</taxon>
        <taxon>Candidatus Brocadiales</taxon>
        <taxon>Candidatus Brocadiaceae</taxon>
        <taxon>Candidatus Brocadia</taxon>
    </lineage>
</organism>
<dbReference type="Proteomes" id="UP000034954">
    <property type="component" value="Unassembled WGS sequence"/>
</dbReference>
<evidence type="ECO:0008006" key="3">
    <source>
        <dbReference type="Google" id="ProtNLM"/>
    </source>
</evidence>
<dbReference type="AlphaFoldDB" id="A0A0M2UUC9"/>
<protein>
    <recommendedName>
        <fullName evidence="3">Phosphatidate phosphatase APP1 catalytic domain-containing protein</fullName>
    </recommendedName>
</protein>
<reference evidence="1 2" key="1">
    <citation type="journal article" date="2013" name="BMC Microbiol.">
        <title>Identification of the type II cytochrome c maturation pathway in anammox bacteria by comparative genomics.</title>
        <authorList>
            <person name="Ferousi C."/>
            <person name="Speth D.R."/>
            <person name="Reimann J."/>
            <person name="Op den Camp H.J."/>
            <person name="Allen J.W."/>
            <person name="Keltjens J.T."/>
            <person name="Jetten M.S."/>
        </authorList>
    </citation>
    <scope>NUCLEOTIDE SEQUENCE [LARGE SCALE GENOMIC DNA]</scope>
    <source>
        <strain evidence="1">RU1</strain>
    </source>
</reference>
<comment type="caution">
    <text evidence="1">The sequence shown here is derived from an EMBL/GenBank/DDBJ whole genome shotgun (WGS) entry which is preliminary data.</text>
</comment>
<gene>
    <name evidence="1" type="ORF">BROFUL_02083</name>
</gene>
<proteinExistence type="predicted"/>
<name>A0A0M2UUC9_9BACT</name>
<evidence type="ECO:0000313" key="1">
    <source>
        <dbReference type="EMBL" id="KKO19205.1"/>
    </source>
</evidence>
<dbReference type="EMBL" id="LAQJ01000209">
    <property type="protein sequence ID" value="KKO19205.1"/>
    <property type="molecule type" value="Genomic_DNA"/>
</dbReference>